<dbReference type="AlphaFoldDB" id="C5KDL4"/>
<dbReference type="RefSeq" id="XP_002785521.1">
    <property type="nucleotide sequence ID" value="XM_002785475.1"/>
</dbReference>
<dbReference type="PANTHER" id="PTHR33748">
    <property type="entry name" value="PROTEIN CBG04600"/>
    <property type="match status" value="1"/>
</dbReference>
<dbReference type="OrthoDB" id="429607at2759"/>
<evidence type="ECO:0000256" key="1">
    <source>
        <dbReference type="SAM" id="MobiDB-lite"/>
    </source>
</evidence>
<reference evidence="3 4" key="1">
    <citation type="submission" date="2008-07" db="EMBL/GenBank/DDBJ databases">
        <authorList>
            <person name="El-Sayed N."/>
            <person name="Caler E."/>
            <person name="Inman J."/>
            <person name="Amedeo P."/>
            <person name="Hass B."/>
            <person name="Wortman J."/>
        </authorList>
    </citation>
    <scope>NUCLEOTIDE SEQUENCE [LARGE SCALE GENOMIC DNA]</scope>
    <source>
        <strain evidence="4">ATCC 50983 / TXsc</strain>
    </source>
</reference>
<dbReference type="Gene3D" id="3.10.310.50">
    <property type="match status" value="1"/>
</dbReference>
<protein>
    <recommendedName>
        <fullName evidence="2">TPM domain-containing protein</fullName>
    </recommendedName>
</protein>
<dbReference type="InterPro" id="IPR007621">
    <property type="entry name" value="TPM_dom"/>
</dbReference>
<dbReference type="Proteomes" id="UP000007800">
    <property type="component" value="Unassembled WGS sequence"/>
</dbReference>
<sequence length="467" mass="52175">MSCRFWGLPMKPLDDQGPALAQDLLTHFVAEVNSCLIQEEVIERERVSILPEYALPLKGKRLIEHYVRRHRVGLSRCKKEADKEALQQRVKDLLEDEIHSRMLRSKKADHHDHEPLRNMITLIFKEPICIQGNGFVTNRRTPPIEHGMGFHPPSRRKASRKPPGGNSRRASYGGGIIEYRGPTRAEGRRSLGSDDGAVVVASPESSPQDHPPPHHGQQEEQALTPPPSSAPLVTSRVLLPGFNLNASTRGKAQDVVITPRSRDGGLSAPGWICDPDRYLSRDEMDFLDKELRKDFAVESVCGPYQVAVAISRNTWPVGGVERFARNIHNAWGVGHAPCDSGIVMALDIGNREMFISMGKAANERMSTTSASAVIDHMRSFLREFKYAQGVYEGLTLIRQVIDTGKQLSGNKKTDETTEAAPLTGQECELLRCGHKFHKACLQEWQEQGIHRDPIIQDMNMVRCGISR</sequence>
<evidence type="ECO:0000313" key="4">
    <source>
        <dbReference type="Proteomes" id="UP000007800"/>
    </source>
</evidence>
<feature type="compositionally biased region" description="Basic and acidic residues" evidence="1">
    <location>
        <begin position="181"/>
        <end position="192"/>
    </location>
</feature>
<evidence type="ECO:0000259" key="2">
    <source>
        <dbReference type="Pfam" id="PF04536"/>
    </source>
</evidence>
<dbReference type="Gene3D" id="3.30.40.10">
    <property type="entry name" value="Zinc/RING finger domain, C3HC4 (zinc finger)"/>
    <property type="match status" value="1"/>
</dbReference>
<keyword evidence="4" id="KW-1185">Reference proteome</keyword>
<organism evidence="4">
    <name type="scientific">Perkinsus marinus (strain ATCC 50983 / TXsc)</name>
    <dbReference type="NCBI Taxonomy" id="423536"/>
    <lineage>
        <taxon>Eukaryota</taxon>
        <taxon>Sar</taxon>
        <taxon>Alveolata</taxon>
        <taxon>Perkinsozoa</taxon>
        <taxon>Perkinsea</taxon>
        <taxon>Perkinsida</taxon>
        <taxon>Perkinsidae</taxon>
        <taxon>Perkinsus</taxon>
    </lineage>
</organism>
<name>C5KDL4_PERM5</name>
<gene>
    <name evidence="3" type="ORF">Pmar_PMAR022253</name>
</gene>
<dbReference type="GO" id="GO:0016020">
    <property type="term" value="C:membrane"/>
    <property type="evidence" value="ECO:0007669"/>
    <property type="project" value="TreeGrafter"/>
</dbReference>
<proteinExistence type="predicted"/>
<feature type="region of interest" description="Disordered" evidence="1">
    <location>
        <begin position="139"/>
        <end position="232"/>
    </location>
</feature>
<dbReference type="SUPFAM" id="SSF57850">
    <property type="entry name" value="RING/U-box"/>
    <property type="match status" value="1"/>
</dbReference>
<dbReference type="InterPro" id="IPR013083">
    <property type="entry name" value="Znf_RING/FYVE/PHD"/>
</dbReference>
<dbReference type="GeneID" id="9062372"/>
<evidence type="ECO:0000313" key="3">
    <source>
        <dbReference type="EMBL" id="EER17317.1"/>
    </source>
</evidence>
<dbReference type="Pfam" id="PF04536">
    <property type="entry name" value="TPM_phosphatase"/>
    <property type="match status" value="1"/>
</dbReference>
<accession>C5KDL4</accession>
<dbReference type="PANTHER" id="PTHR33748:SF5">
    <property type="entry name" value="GROUND-LIKE DOMAIN-CONTAINING PROTEIN"/>
    <property type="match status" value="1"/>
</dbReference>
<dbReference type="InParanoid" id="C5KDL4"/>
<dbReference type="EMBL" id="GG672124">
    <property type="protein sequence ID" value="EER17317.1"/>
    <property type="molecule type" value="Genomic_DNA"/>
</dbReference>
<feature type="domain" description="TPM" evidence="2">
    <location>
        <begin position="304"/>
        <end position="399"/>
    </location>
</feature>